<dbReference type="FunFam" id="3.40.390.10:FF:000015">
    <property type="entry name" value="Meprin A subunit"/>
    <property type="match status" value="1"/>
</dbReference>
<dbReference type="OrthoDB" id="291007at2759"/>
<evidence type="ECO:0000313" key="15">
    <source>
        <dbReference type="Proteomes" id="UP000186922"/>
    </source>
</evidence>
<dbReference type="Proteomes" id="UP000186922">
    <property type="component" value="Unassembled WGS sequence"/>
</dbReference>
<dbReference type="PROSITE" id="PS51864">
    <property type="entry name" value="ASTACIN"/>
    <property type="match status" value="1"/>
</dbReference>
<dbReference type="InterPro" id="IPR024079">
    <property type="entry name" value="MetalloPept_cat_dom_sf"/>
</dbReference>
<feature type="domain" description="Peptidase M12A" evidence="13">
    <location>
        <begin position="105"/>
        <end position="296"/>
    </location>
</feature>
<keyword evidence="8" id="KW-1015">Disulfide bond</keyword>
<dbReference type="Gene3D" id="3.40.390.10">
    <property type="entry name" value="Collagenase (Catalytic Domain)"/>
    <property type="match status" value="1"/>
</dbReference>
<sequence length="359" mass="40479">MNLTLPSLTLLFSLSFFILLTVTPWVTDGRALHRRSIPHGWRDLLTDDVYNYHVNKPPRKNVKFEGDIVGVEKGTSASTLCALPSLRMTSYCHDPSHGPGSPLRNAIVDKSMRWERGIVPYEISQSFTGTERQIIEEALRDLMAKTCVRFVPFTNQRDYISFVRRGMGCSSYVARVGGRQLVDLQPGCIYQIGEVQHEVMHALGFYHEQSRTDRDQYVTIVWSNVIAGAEDQFNTYRTDNLGMPYDYESIMHYGWNYFAKDQTKPTILPKTKAALGSRAVVSRLDVEKINRLYECPGQQVAPTPGRPSATPGRPQTTRNPSHPKVTLHPPGHTPPPGHSLWEEFKHSVKDSVKGLLGKA</sequence>
<name>A0A1D1UWZ9_RAMVA</name>
<dbReference type="EMBL" id="BDGG01000002">
    <property type="protein sequence ID" value="GAU94179.1"/>
    <property type="molecule type" value="Genomic_DNA"/>
</dbReference>
<dbReference type="PANTHER" id="PTHR10127:SF780">
    <property type="entry name" value="METALLOENDOPEPTIDASE"/>
    <property type="match status" value="1"/>
</dbReference>
<comment type="caution">
    <text evidence="14">The sequence shown here is derived from an EMBL/GenBank/DDBJ whole genome shotgun (WGS) entry which is preliminary data.</text>
</comment>
<feature type="binding site" evidence="10">
    <location>
        <position position="201"/>
    </location>
    <ligand>
        <name>Zn(2+)</name>
        <dbReference type="ChEBI" id="CHEBI:29105"/>
        <note>catalytic</note>
    </ligand>
</feature>
<accession>A0A1D1UWZ9</accession>
<keyword evidence="1 10" id="KW-0645">Protease</keyword>
<organism evidence="14 15">
    <name type="scientific">Ramazzottius varieornatus</name>
    <name type="common">Water bear</name>
    <name type="synonym">Tardigrade</name>
    <dbReference type="NCBI Taxonomy" id="947166"/>
    <lineage>
        <taxon>Eukaryota</taxon>
        <taxon>Metazoa</taxon>
        <taxon>Ecdysozoa</taxon>
        <taxon>Tardigrada</taxon>
        <taxon>Eutardigrada</taxon>
        <taxon>Parachela</taxon>
        <taxon>Hypsibioidea</taxon>
        <taxon>Ramazzottiidae</taxon>
        <taxon>Ramazzottius</taxon>
    </lineage>
</organism>
<proteinExistence type="predicted"/>
<feature type="signal peptide" evidence="11">
    <location>
        <begin position="1"/>
        <end position="29"/>
    </location>
</feature>
<dbReference type="InterPro" id="IPR034035">
    <property type="entry name" value="Astacin-like_dom"/>
</dbReference>
<evidence type="ECO:0000256" key="8">
    <source>
        <dbReference type="ARBA" id="ARBA00023157"/>
    </source>
</evidence>
<feature type="binding site" evidence="10">
    <location>
        <position position="207"/>
    </location>
    <ligand>
        <name>Zn(2+)</name>
        <dbReference type="ChEBI" id="CHEBI:29105"/>
        <note>catalytic</note>
    </ligand>
</feature>
<keyword evidence="2 10" id="KW-0479">Metal-binding</keyword>
<evidence type="ECO:0000256" key="4">
    <source>
        <dbReference type="ARBA" id="ARBA00022801"/>
    </source>
</evidence>
<dbReference type="SUPFAM" id="SSF55486">
    <property type="entry name" value="Metalloproteases ('zincins'), catalytic domain"/>
    <property type="match status" value="1"/>
</dbReference>
<dbReference type="EC" id="3.4.24.-" evidence="11"/>
<evidence type="ECO:0000256" key="11">
    <source>
        <dbReference type="RuleBase" id="RU361183"/>
    </source>
</evidence>
<evidence type="ECO:0000256" key="5">
    <source>
        <dbReference type="ARBA" id="ARBA00022833"/>
    </source>
</evidence>
<comment type="cofactor">
    <cofactor evidence="10 11">
        <name>Zn(2+)</name>
        <dbReference type="ChEBI" id="CHEBI:29105"/>
    </cofactor>
    <text evidence="10 11">Binds 1 zinc ion per subunit.</text>
</comment>
<keyword evidence="3 11" id="KW-0732">Signal</keyword>
<feature type="chain" id="PRO_5008811098" description="Metalloendopeptidase" evidence="11">
    <location>
        <begin position="30"/>
        <end position="359"/>
    </location>
</feature>
<evidence type="ECO:0000259" key="13">
    <source>
        <dbReference type="PROSITE" id="PS51864"/>
    </source>
</evidence>
<evidence type="ECO:0000256" key="7">
    <source>
        <dbReference type="ARBA" id="ARBA00023145"/>
    </source>
</evidence>
<evidence type="ECO:0000256" key="3">
    <source>
        <dbReference type="ARBA" id="ARBA00022729"/>
    </source>
</evidence>
<evidence type="ECO:0000256" key="9">
    <source>
        <dbReference type="ARBA" id="ARBA00023180"/>
    </source>
</evidence>
<dbReference type="CDD" id="cd04280">
    <property type="entry name" value="ZnMc_astacin_like"/>
    <property type="match status" value="1"/>
</dbReference>
<feature type="binding site" evidence="10">
    <location>
        <position position="197"/>
    </location>
    <ligand>
        <name>Zn(2+)</name>
        <dbReference type="ChEBI" id="CHEBI:29105"/>
        <note>catalytic</note>
    </ligand>
</feature>
<dbReference type="SMART" id="SM00235">
    <property type="entry name" value="ZnMc"/>
    <property type="match status" value="1"/>
</dbReference>
<feature type="active site" evidence="10">
    <location>
        <position position="198"/>
    </location>
</feature>
<evidence type="ECO:0000256" key="6">
    <source>
        <dbReference type="ARBA" id="ARBA00023049"/>
    </source>
</evidence>
<gene>
    <name evidence="14" type="primary">RvY_06004-1</name>
    <name evidence="14" type="synonym">RvY_06004.1</name>
    <name evidence="14" type="ORF">RvY_06004</name>
</gene>
<keyword evidence="7" id="KW-0865">Zymogen</keyword>
<keyword evidence="9" id="KW-0325">Glycoprotein</keyword>
<dbReference type="AlphaFoldDB" id="A0A1D1UWZ9"/>
<evidence type="ECO:0000256" key="10">
    <source>
        <dbReference type="PROSITE-ProRule" id="PRU01211"/>
    </source>
</evidence>
<keyword evidence="4 10" id="KW-0378">Hydrolase</keyword>
<dbReference type="PRINTS" id="PR00480">
    <property type="entry name" value="ASTACIN"/>
</dbReference>
<comment type="caution">
    <text evidence="10">Lacks conserved residue(s) required for the propagation of feature annotation.</text>
</comment>
<dbReference type="GO" id="GO:0006508">
    <property type="term" value="P:proteolysis"/>
    <property type="evidence" value="ECO:0007669"/>
    <property type="project" value="UniProtKB-KW"/>
</dbReference>
<evidence type="ECO:0000256" key="2">
    <source>
        <dbReference type="ARBA" id="ARBA00022723"/>
    </source>
</evidence>
<dbReference type="InterPro" id="IPR001506">
    <property type="entry name" value="Peptidase_M12A"/>
</dbReference>
<protein>
    <recommendedName>
        <fullName evidence="11">Metalloendopeptidase</fullName>
        <ecNumber evidence="11">3.4.24.-</ecNumber>
    </recommendedName>
</protein>
<dbReference type="PANTHER" id="PTHR10127">
    <property type="entry name" value="DISCOIDIN, CUB, EGF, LAMININ , AND ZINC METALLOPROTEASE DOMAIN CONTAINING"/>
    <property type="match status" value="1"/>
</dbReference>
<reference evidence="14 15" key="1">
    <citation type="journal article" date="2016" name="Nat. Commun.">
        <title>Extremotolerant tardigrade genome and improved radiotolerance of human cultured cells by tardigrade-unique protein.</title>
        <authorList>
            <person name="Hashimoto T."/>
            <person name="Horikawa D.D."/>
            <person name="Saito Y."/>
            <person name="Kuwahara H."/>
            <person name="Kozuka-Hata H."/>
            <person name="Shin-I T."/>
            <person name="Minakuchi Y."/>
            <person name="Ohishi K."/>
            <person name="Motoyama A."/>
            <person name="Aizu T."/>
            <person name="Enomoto A."/>
            <person name="Kondo K."/>
            <person name="Tanaka S."/>
            <person name="Hara Y."/>
            <person name="Koshikawa S."/>
            <person name="Sagara H."/>
            <person name="Miura T."/>
            <person name="Yokobori S."/>
            <person name="Miyagawa K."/>
            <person name="Suzuki Y."/>
            <person name="Kubo T."/>
            <person name="Oyama M."/>
            <person name="Kohara Y."/>
            <person name="Fujiyama A."/>
            <person name="Arakawa K."/>
            <person name="Katayama T."/>
            <person name="Toyoda A."/>
            <person name="Kunieda T."/>
        </authorList>
    </citation>
    <scope>NUCLEOTIDE SEQUENCE [LARGE SCALE GENOMIC DNA]</scope>
    <source>
        <strain evidence="14 15">YOKOZUNA-1</strain>
    </source>
</reference>
<keyword evidence="6 10" id="KW-0482">Metalloprotease</keyword>
<keyword evidence="5 10" id="KW-0862">Zinc</keyword>
<keyword evidence="15" id="KW-1185">Reference proteome</keyword>
<feature type="region of interest" description="Disordered" evidence="12">
    <location>
        <begin position="296"/>
        <end position="341"/>
    </location>
</feature>
<evidence type="ECO:0000256" key="1">
    <source>
        <dbReference type="ARBA" id="ARBA00022670"/>
    </source>
</evidence>
<dbReference type="InterPro" id="IPR006026">
    <property type="entry name" value="Peptidase_Metallo"/>
</dbReference>
<dbReference type="STRING" id="947166.A0A1D1UWZ9"/>
<evidence type="ECO:0000256" key="12">
    <source>
        <dbReference type="SAM" id="MobiDB-lite"/>
    </source>
</evidence>
<dbReference type="GO" id="GO:0004222">
    <property type="term" value="F:metalloendopeptidase activity"/>
    <property type="evidence" value="ECO:0007669"/>
    <property type="project" value="UniProtKB-UniRule"/>
</dbReference>
<dbReference type="Pfam" id="PF01400">
    <property type="entry name" value="Astacin"/>
    <property type="match status" value="1"/>
</dbReference>
<dbReference type="GO" id="GO:0008270">
    <property type="term" value="F:zinc ion binding"/>
    <property type="evidence" value="ECO:0007669"/>
    <property type="project" value="UniProtKB-UniRule"/>
</dbReference>
<evidence type="ECO:0000313" key="14">
    <source>
        <dbReference type="EMBL" id="GAU94179.1"/>
    </source>
</evidence>